<evidence type="ECO:0000313" key="9">
    <source>
        <dbReference type="Proteomes" id="UP000198795"/>
    </source>
</evidence>
<name>A0A1H0SGK6_9HYPH</name>
<comment type="similarity">
    <text evidence="7">Belongs to the glycosyl hydrolase 24 family.</text>
</comment>
<dbReference type="InterPro" id="IPR023347">
    <property type="entry name" value="Lysozyme_dom_sf"/>
</dbReference>
<dbReference type="InterPro" id="IPR023346">
    <property type="entry name" value="Lysozyme-like_dom_sf"/>
</dbReference>
<keyword evidence="9" id="KW-1185">Reference proteome</keyword>
<keyword evidence="5" id="KW-1035">Host cytoplasm</keyword>
<evidence type="ECO:0000256" key="5">
    <source>
        <dbReference type="ARBA" id="ARBA00023200"/>
    </source>
</evidence>
<dbReference type="HAMAP" id="MF_04110">
    <property type="entry name" value="ENDOLYSIN_T4"/>
    <property type="match status" value="1"/>
</dbReference>
<dbReference type="RefSeq" id="WP_090229729.1">
    <property type="nucleotide sequence ID" value="NZ_FNJC01000004.1"/>
</dbReference>
<accession>A0A1H0SGK6</accession>
<dbReference type="EMBL" id="FNJC01000004">
    <property type="protein sequence ID" value="SDP40941.1"/>
    <property type="molecule type" value="Genomic_DNA"/>
</dbReference>
<dbReference type="InterPro" id="IPR034690">
    <property type="entry name" value="Endolysin_T4_type"/>
</dbReference>
<dbReference type="InterPro" id="IPR051018">
    <property type="entry name" value="Bacteriophage_GH24"/>
</dbReference>
<evidence type="ECO:0000256" key="4">
    <source>
        <dbReference type="ARBA" id="ARBA00022801"/>
    </source>
</evidence>
<dbReference type="Proteomes" id="UP000198795">
    <property type="component" value="Unassembled WGS sequence"/>
</dbReference>
<gene>
    <name evidence="8" type="ORF">SAMN04488061_2891</name>
</gene>
<dbReference type="CDD" id="cd00737">
    <property type="entry name" value="lyz_endolysin_autolysin"/>
    <property type="match status" value="1"/>
</dbReference>
<evidence type="ECO:0000256" key="7">
    <source>
        <dbReference type="RuleBase" id="RU003788"/>
    </source>
</evidence>
<organism evidence="8 9">
    <name type="scientific">Filomicrobium insigne</name>
    <dbReference type="NCBI Taxonomy" id="418854"/>
    <lineage>
        <taxon>Bacteria</taxon>
        <taxon>Pseudomonadati</taxon>
        <taxon>Pseudomonadota</taxon>
        <taxon>Alphaproteobacteria</taxon>
        <taxon>Hyphomicrobiales</taxon>
        <taxon>Hyphomicrobiaceae</taxon>
        <taxon>Filomicrobium</taxon>
    </lineage>
</organism>
<keyword evidence="2 7" id="KW-0929">Antimicrobial</keyword>
<evidence type="ECO:0000313" key="8">
    <source>
        <dbReference type="EMBL" id="SDP40941.1"/>
    </source>
</evidence>
<dbReference type="SUPFAM" id="SSF53955">
    <property type="entry name" value="Lysozyme-like"/>
    <property type="match status" value="1"/>
</dbReference>
<comment type="catalytic activity">
    <reaction evidence="1 7">
        <text>Hydrolysis of (1-&gt;4)-beta-linkages between N-acetylmuramic acid and N-acetyl-D-glucosamine residues in a peptidoglycan and between N-acetyl-D-glucosamine residues in chitodextrins.</text>
        <dbReference type="EC" id="3.2.1.17"/>
    </reaction>
</comment>
<dbReference type="PANTHER" id="PTHR38107:SF3">
    <property type="entry name" value="LYSOZYME RRRD-RELATED"/>
    <property type="match status" value="1"/>
</dbReference>
<proteinExistence type="inferred from homology"/>
<reference evidence="8 9" key="1">
    <citation type="submission" date="2016-10" db="EMBL/GenBank/DDBJ databases">
        <authorList>
            <person name="Varghese N."/>
            <person name="Submissions S."/>
        </authorList>
    </citation>
    <scope>NUCLEOTIDE SEQUENCE [LARGE SCALE GENOMIC DNA]</scope>
    <source>
        <strain evidence="8 9">CGMCC 1.6497</strain>
    </source>
</reference>
<evidence type="ECO:0000256" key="3">
    <source>
        <dbReference type="ARBA" id="ARBA00022638"/>
    </source>
</evidence>
<dbReference type="Gene3D" id="1.10.530.40">
    <property type="match status" value="1"/>
</dbReference>
<dbReference type="EC" id="3.2.1.17" evidence="7"/>
<dbReference type="PANTHER" id="PTHR38107">
    <property type="match status" value="1"/>
</dbReference>
<keyword evidence="6 7" id="KW-0326">Glycosidase</keyword>
<protein>
    <recommendedName>
        <fullName evidence="7">Lysozyme</fullName>
        <ecNumber evidence="7">3.2.1.17</ecNumber>
    </recommendedName>
</protein>
<dbReference type="Pfam" id="PF00959">
    <property type="entry name" value="Phage_lysozyme"/>
    <property type="match status" value="1"/>
</dbReference>
<evidence type="ECO:0000256" key="6">
    <source>
        <dbReference type="ARBA" id="ARBA00023295"/>
    </source>
</evidence>
<keyword evidence="4 7" id="KW-0378">Hydrolase</keyword>
<sequence>MAIPREALDLIKEFEGYLKQLGDGSGRVKPYLCPARVATIGYGSTFYEDHRKVQLSDPPITRPRAEALLAFEVGQICEPAVDRYVRVPLHPLARGALVSFAFNCGTGALKSSTLLKRVNAGRWDDVPREFSKWRMGGGVVLRGLVRRRAAEAEMFMTGVRLGPQAAAPPLPTRPPGTSPTWWGRFWTWITG</sequence>
<dbReference type="InterPro" id="IPR033907">
    <property type="entry name" value="Endolysin_autolysin"/>
</dbReference>
<evidence type="ECO:0000256" key="2">
    <source>
        <dbReference type="ARBA" id="ARBA00022529"/>
    </source>
</evidence>
<evidence type="ECO:0000256" key="1">
    <source>
        <dbReference type="ARBA" id="ARBA00000632"/>
    </source>
</evidence>
<keyword evidence="3 7" id="KW-0081">Bacteriolytic enzyme</keyword>
<dbReference type="InterPro" id="IPR002196">
    <property type="entry name" value="Glyco_hydro_24"/>
</dbReference>
<comment type="caution">
    <text evidence="8">The sequence shown here is derived from an EMBL/GenBank/DDBJ whole genome shotgun (WGS) entry which is preliminary data.</text>
</comment>